<dbReference type="InterPro" id="IPR025889">
    <property type="entry name" value="GSP17M-like_dom"/>
</dbReference>
<accession>A0ABU2JDS6</accession>
<dbReference type="EMBL" id="JAVREH010000029">
    <property type="protein sequence ID" value="MDT0263140.1"/>
    <property type="molecule type" value="Genomic_DNA"/>
</dbReference>
<feature type="domain" description="General stress protein 17M-like" evidence="2">
    <location>
        <begin position="23"/>
        <end position="96"/>
    </location>
</feature>
<dbReference type="RefSeq" id="WP_311424287.1">
    <property type="nucleotide sequence ID" value="NZ_JAVREH010000029.1"/>
</dbReference>
<dbReference type="Pfam" id="PF11181">
    <property type="entry name" value="YflT"/>
    <property type="match status" value="1"/>
</dbReference>
<sequence>MAMTPNVPNIPRPGLDLEFPLSLGVYPNYPEAQKVVDFLSDHEFEVQNVAIVGTELKTVERVTGRITRAKVGLAGAISGLWMGLFVGLAFSIFGSGNQLGFLISTPIFGAIFGLVWSQIGFTAVTRHGARDFSSVSQVVATKYEVLVEHRFAERARELLSSLPAV</sequence>
<evidence type="ECO:0000313" key="4">
    <source>
        <dbReference type="Proteomes" id="UP001183176"/>
    </source>
</evidence>
<name>A0ABU2JDS6_9ACTN</name>
<keyword evidence="1" id="KW-1133">Transmembrane helix</keyword>
<keyword evidence="1" id="KW-0812">Transmembrane</keyword>
<dbReference type="Proteomes" id="UP001183176">
    <property type="component" value="Unassembled WGS sequence"/>
</dbReference>
<evidence type="ECO:0000256" key="1">
    <source>
        <dbReference type="SAM" id="Phobius"/>
    </source>
</evidence>
<keyword evidence="1" id="KW-0472">Membrane</keyword>
<feature type="transmembrane region" description="Helical" evidence="1">
    <location>
        <begin position="99"/>
        <end position="124"/>
    </location>
</feature>
<evidence type="ECO:0000259" key="2">
    <source>
        <dbReference type="Pfam" id="PF11181"/>
    </source>
</evidence>
<evidence type="ECO:0000313" key="3">
    <source>
        <dbReference type="EMBL" id="MDT0263140.1"/>
    </source>
</evidence>
<gene>
    <name evidence="3" type="ORF">RM423_17265</name>
</gene>
<protein>
    <submittedName>
        <fullName evidence="3">General stress protein</fullName>
    </submittedName>
</protein>
<reference evidence="4" key="1">
    <citation type="submission" date="2023-07" db="EMBL/GenBank/DDBJ databases">
        <title>30 novel species of actinomycetes from the DSMZ collection.</title>
        <authorList>
            <person name="Nouioui I."/>
        </authorList>
    </citation>
    <scope>NUCLEOTIDE SEQUENCE [LARGE SCALE GENOMIC DNA]</scope>
    <source>
        <strain evidence="4">DSM 44399</strain>
    </source>
</reference>
<feature type="transmembrane region" description="Helical" evidence="1">
    <location>
        <begin position="71"/>
        <end position="93"/>
    </location>
</feature>
<organism evidence="3 4">
    <name type="scientific">Jatrophihabitans lederbergiae</name>
    <dbReference type="NCBI Taxonomy" id="3075547"/>
    <lineage>
        <taxon>Bacteria</taxon>
        <taxon>Bacillati</taxon>
        <taxon>Actinomycetota</taxon>
        <taxon>Actinomycetes</taxon>
        <taxon>Jatrophihabitantales</taxon>
        <taxon>Jatrophihabitantaceae</taxon>
        <taxon>Jatrophihabitans</taxon>
    </lineage>
</organism>
<comment type="caution">
    <text evidence="3">The sequence shown here is derived from an EMBL/GenBank/DDBJ whole genome shotgun (WGS) entry which is preliminary data.</text>
</comment>
<proteinExistence type="predicted"/>
<keyword evidence="4" id="KW-1185">Reference proteome</keyword>